<protein>
    <submittedName>
        <fullName evidence="1">Uncharacterized protein</fullName>
    </submittedName>
</protein>
<evidence type="ECO:0000313" key="1">
    <source>
        <dbReference type="EMBL" id="KAJ8621575.1"/>
    </source>
</evidence>
<organism evidence="1 2">
    <name type="scientific">Persea americana</name>
    <name type="common">Avocado</name>
    <dbReference type="NCBI Taxonomy" id="3435"/>
    <lineage>
        <taxon>Eukaryota</taxon>
        <taxon>Viridiplantae</taxon>
        <taxon>Streptophyta</taxon>
        <taxon>Embryophyta</taxon>
        <taxon>Tracheophyta</taxon>
        <taxon>Spermatophyta</taxon>
        <taxon>Magnoliopsida</taxon>
        <taxon>Magnoliidae</taxon>
        <taxon>Laurales</taxon>
        <taxon>Lauraceae</taxon>
        <taxon>Persea</taxon>
    </lineage>
</organism>
<accession>A0ACC2KK94</accession>
<reference evidence="1 2" key="1">
    <citation type="journal article" date="2022" name="Hortic Res">
        <title>A haplotype resolved chromosomal level avocado genome allows analysis of novel avocado genes.</title>
        <authorList>
            <person name="Nath O."/>
            <person name="Fletcher S.J."/>
            <person name="Hayward A."/>
            <person name="Shaw L.M."/>
            <person name="Masouleh A.K."/>
            <person name="Furtado A."/>
            <person name="Henry R.J."/>
            <person name="Mitter N."/>
        </authorList>
    </citation>
    <scope>NUCLEOTIDE SEQUENCE [LARGE SCALE GENOMIC DNA]</scope>
    <source>
        <strain evidence="2">cv. Hass</strain>
    </source>
</reference>
<name>A0ACC2KK94_PERAE</name>
<proteinExistence type="predicted"/>
<keyword evidence="2" id="KW-1185">Reference proteome</keyword>
<gene>
    <name evidence="1" type="ORF">MRB53_030104</name>
</gene>
<comment type="caution">
    <text evidence="1">The sequence shown here is derived from an EMBL/GenBank/DDBJ whole genome shotgun (WGS) entry which is preliminary data.</text>
</comment>
<evidence type="ECO:0000313" key="2">
    <source>
        <dbReference type="Proteomes" id="UP001234297"/>
    </source>
</evidence>
<dbReference type="EMBL" id="CM056818">
    <property type="protein sequence ID" value="KAJ8621575.1"/>
    <property type="molecule type" value="Genomic_DNA"/>
</dbReference>
<sequence length="92" mass="9989">MFPPFHAFSLHSIHSPALIPHSTLVPSILHNSSSSSVFFFPYTSATQNKPNKTATNNSPITELPTTNFHHIWRISVTTSKSSSSSSAPPTTP</sequence>
<dbReference type="Proteomes" id="UP001234297">
    <property type="component" value="Chromosome 10"/>
</dbReference>